<proteinExistence type="predicted"/>
<accession>A0A1V9Y4B8</accession>
<name>A0A1V9Y4B8_9STRA</name>
<evidence type="ECO:0000313" key="2">
    <source>
        <dbReference type="Proteomes" id="UP000243217"/>
    </source>
</evidence>
<dbReference type="OrthoDB" id="270970at2759"/>
<organism evidence="1 2">
    <name type="scientific">Thraustotheca clavata</name>
    <dbReference type="NCBI Taxonomy" id="74557"/>
    <lineage>
        <taxon>Eukaryota</taxon>
        <taxon>Sar</taxon>
        <taxon>Stramenopiles</taxon>
        <taxon>Oomycota</taxon>
        <taxon>Saprolegniomycetes</taxon>
        <taxon>Saprolegniales</taxon>
        <taxon>Achlyaceae</taxon>
        <taxon>Thraustotheca</taxon>
    </lineage>
</organism>
<feature type="non-terminal residue" evidence="1">
    <location>
        <position position="1521"/>
    </location>
</feature>
<dbReference type="STRING" id="74557.A0A1V9Y4B8"/>
<feature type="non-terminal residue" evidence="1">
    <location>
        <position position="1"/>
    </location>
</feature>
<gene>
    <name evidence="1" type="ORF">THRCLA_12007</name>
</gene>
<evidence type="ECO:0000313" key="1">
    <source>
        <dbReference type="EMBL" id="OQR80518.1"/>
    </source>
</evidence>
<comment type="caution">
    <text evidence="1">The sequence shown here is derived from an EMBL/GenBank/DDBJ whole genome shotgun (WGS) entry which is preliminary data.</text>
</comment>
<reference evidence="1 2" key="1">
    <citation type="journal article" date="2014" name="Genome Biol. Evol.">
        <title>The secreted proteins of Achlya hypogyna and Thraustotheca clavata identify the ancestral oomycete secretome and reveal gene acquisitions by horizontal gene transfer.</title>
        <authorList>
            <person name="Misner I."/>
            <person name="Blouin N."/>
            <person name="Leonard G."/>
            <person name="Richards T.A."/>
            <person name="Lane C.E."/>
        </authorList>
    </citation>
    <scope>NUCLEOTIDE SEQUENCE [LARGE SCALE GENOMIC DNA]</scope>
    <source>
        <strain evidence="1 2">ATCC 34112</strain>
    </source>
</reference>
<dbReference type="Proteomes" id="UP000243217">
    <property type="component" value="Unassembled WGS sequence"/>
</dbReference>
<protein>
    <submittedName>
        <fullName evidence="1">Uncharacterized protein</fullName>
    </submittedName>
</protein>
<dbReference type="EMBL" id="JNBS01005218">
    <property type="protein sequence ID" value="OQR80518.1"/>
    <property type="molecule type" value="Genomic_DNA"/>
</dbReference>
<sequence length="1521" mass="173929">KKAKKFKFGQPNLPLDYVSKITFEVYSSGYNQPSSPGQLISANATGCIGYATVDLDSIAKHEAEQTLPLFRKGHPEDREPRGNITVRFHRDQDIQAESSVLVRRSSSNDKWTLCPNELILRTLRYKTKHAERGMIDKLAAEVLANKPQEQEREVQKLFHLIQLARITETLKDKPVSIIKVQSHSQEVQQRPPPVVFSQIQVQDVVAAGLATAEAVVDLVTSKSTSTKRKKWSADYVDENPAESEHVIKDTRSQFEIATDRLRATLMKLHHICTNKLIPQLDAMAVLSQAPTINIQDAEKILNFFEDEVDELDKVSLDDAYAFELLEKRTRVAKLTQLLSHLLRAYLRISVLVDHDSKSPTRGSSDEVLGVAIIPLLELLDQREHNRQYQLHLDHKSKDGLERYVKKSLVHVKLKMTFSEVSLLETAISILKECKRQYIDQFEVSRRRVNAAVVPAQRRRWQTLMGYLETLKAQSIGKMHWETTPTLLEHVWDIFLSHRRQFPTTLIAFAPQIQLYREAVVKVHTRWVNLQPKLEELLKIQSLPSIDAKRTPELLEEVEAEVEGLDILRRNAWIQVQDKWVSLKGVLDELVEMKEKNKLHMGKAPVLLKFVSDKCFKGLKGKHADAVAEVQFRWIALTKHDGPINELRLMDTHGLHWRRTYDLLRLLDEQCEGFSDVDDKALKAVKSRWDQVDSWLNDFLEMQHSQKIHYKERDNWLQYSENGRDSRLLITKQDMLMNLVNVRAALIDRGIIPKSMPVQEINRIHDATGHWPKVVLEEIDMLEALVEKNSTLDNPERIVELYEVLEDIGKGDLLWKIKHCVNQNKEISVPDTVNDLLFECHRRAIPTTELEALLKGLATTLQKEELQRRNISVPVNASYEKVCSILVANQVNEIPLPSKITEVQDALAIRGLDKKGDAQFRRGVRINTIALGGLGNNHLGIVDTHIEILRKQLLMEAMRKRNSLIKTFPVPSKILEDEASDIVELDMSGDHIVLVDRFHNWLVHEAYMIKLASYAAMDRCARALVDAKRDQIVTKEDMAIALRKLQLRLPPAAFTRDELILAAKEGKINQPTEKILNQCPTGGNAKAMAYYAAIRTCAMTFQQRVPFAARVDVGPKLIDSMPREVSQEVLSATALPQDRSKLTLGYVMADWLLGNDDTPVELRSAKSRHYLQRLQWVSAAFTIRDRWWQLGFGWCDRATDIGVGVKVLLDDLILMSGENKMHMVNAERLLQEVNEKCYALRPRENDALESILFRYNENTGYLEELVQHAERCINNRKLHSERTPELLHLIQQHCVVPKGLSSRHQEAYRVVTTYWLPHSRQLEELVQMHKEGTFSIHRTPEILEEMAHHTEGIAGSKEAHRPVDESENNDAYAESQLNEWRKGQRKSLINELQPGLSIDIPEQAPISTDDATWKTLSTDGTKKRADVSPFKRSVTWNFGDKPKEVDVSEARPATEADHPILQLHLKPSALKKSKTLSEEVCTLLTSPKKWLTTSCIQEPPQAESRIPPRFYFPAALTHDEDA</sequence>
<keyword evidence="2" id="KW-1185">Reference proteome</keyword>